<name>A0A7W7FSN3_9PSEU</name>
<dbReference type="EMBL" id="JACHMH010000001">
    <property type="protein sequence ID" value="MBB4677226.1"/>
    <property type="molecule type" value="Genomic_DNA"/>
</dbReference>
<protein>
    <submittedName>
        <fullName evidence="1">Uncharacterized protein</fullName>
    </submittedName>
</protein>
<evidence type="ECO:0000313" key="2">
    <source>
        <dbReference type="Proteomes" id="UP000533598"/>
    </source>
</evidence>
<dbReference type="RefSeq" id="WP_185003176.1">
    <property type="nucleotide sequence ID" value="NZ_BAAAUI010000085.1"/>
</dbReference>
<organism evidence="1 2">
    <name type="scientific">Crossiella cryophila</name>
    <dbReference type="NCBI Taxonomy" id="43355"/>
    <lineage>
        <taxon>Bacteria</taxon>
        <taxon>Bacillati</taxon>
        <taxon>Actinomycetota</taxon>
        <taxon>Actinomycetes</taxon>
        <taxon>Pseudonocardiales</taxon>
        <taxon>Pseudonocardiaceae</taxon>
        <taxon>Crossiella</taxon>
    </lineage>
</organism>
<dbReference type="Proteomes" id="UP000533598">
    <property type="component" value="Unassembled WGS sequence"/>
</dbReference>
<keyword evidence="2" id="KW-1185">Reference proteome</keyword>
<proteinExistence type="predicted"/>
<accession>A0A7W7FSN3</accession>
<reference evidence="1 2" key="1">
    <citation type="submission" date="2020-08" db="EMBL/GenBank/DDBJ databases">
        <title>Sequencing the genomes of 1000 actinobacteria strains.</title>
        <authorList>
            <person name="Klenk H.-P."/>
        </authorList>
    </citation>
    <scope>NUCLEOTIDE SEQUENCE [LARGE SCALE GENOMIC DNA]</scope>
    <source>
        <strain evidence="1 2">DSM 44230</strain>
    </source>
</reference>
<gene>
    <name evidence="1" type="ORF">HNR67_003344</name>
</gene>
<sequence>MNDALRPGKALHTAVRIGLVEAGPQPAISRTWRPVWWALREFGWLDETLLGCLDRLPDAFSPVPCRRLVRRLREIDWLVRDRAPGRPARLFRITPRGAAAISGISGEAPLWTASSREVARRAVARALPIRGQHEVSSVCRSVSEVAAVWSRLVRDGDVRMVLRDWRRTGWIADVAELPGRWVLTELGHRCGRAIGIATATAHPRRPRQQDLEHDRLLIEGIRRLLVARPGLVGPLRVARRCRLGDLGGPRWILPDALVGFQAADRRFLLAIEAERRGRYEALARHLRRYRQLAELLPADTVHVAVLCTRRSPGRLNALTDALAESGSPAVFRAAMTTPSTLVRQLVTWGIDGHAEPIPPPW</sequence>
<comment type="caution">
    <text evidence="1">The sequence shown here is derived from an EMBL/GenBank/DDBJ whole genome shotgun (WGS) entry which is preliminary data.</text>
</comment>
<evidence type="ECO:0000313" key="1">
    <source>
        <dbReference type="EMBL" id="MBB4677226.1"/>
    </source>
</evidence>
<dbReference type="AlphaFoldDB" id="A0A7W7FSN3"/>